<evidence type="ECO:0000313" key="1">
    <source>
        <dbReference type="EMBL" id="OMJ27737.1"/>
    </source>
</evidence>
<dbReference type="Proteomes" id="UP000187429">
    <property type="component" value="Unassembled WGS sequence"/>
</dbReference>
<proteinExistence type="predicted"/>
<dbReference type="OrthoDB" id="5596707at2759"/>
<protein>
    <submittedName>
        <fullName evidence="1">Uncharacterized protein</fullName>
    </submittedName>
</protein>
<reference evidence="2" key="1">
    <citation type="submission" date="2017-01" db="EMBL/GenBank/DDBJ databases">
        <authorList>
            <person name="Wang Y."/>
            <person name="White M."/>
            <person name="Kvist S."/>
            <person name="Moncalvo J.-M."/>
        </authorList>
    </citation>
    <scope>NUCLEOTIDE SEQUENCE [LARGE SCALE GENOMIC DNA]</scope>
    <source>
        <strain evidence="2">ID-206-W2</strain>
    </source>
</reference>
<dbReference type="AlphaFoldDB" id="A0A1R1YLC2"/>
<name>A0A1R1YLC2_9FUNG</name>
<dbReference type="EMBL" id="LSSM01000863">
    <property type="protein sequence ID" value="OMJ27737.1"/>
    <property type="molecule type" value="Genomic_DNA"/>
</dbReference>
<sequence>MKAYVHDTYKSVIGNLITIKNDDEEDAYDYEIYPEPPNNFNDEVNTFEIVSETEFEKILNSFAAKRKDEDNPLSEKIKMTKTSENKYNYADSPSAGIKPSDNFEEVPYSLKAKIVNKDLKENVLKKCKDALVTISLEEVANISPFVRKTLNEDFRLRREVKVDQFHTNENTETSENWGENTFQLDPEESRACYKVLKCY</sequence>
<comment type="caution">
    <text evidence="1">The sequence shown here is derived from an EMBL/GenBank/DDBJ whole genome shotgun (WGS) entry which is preliminary data.</text>
</comment>
<organism evidence="1 2">
    <name type="scientific">Smittium culicis</name>
    <dbReference type="NCBI Taxonomy" id="133412"/>
    <lineage>
        <taxon>Eukaryota</taxon>
        <taxon>Fungi</taxon>
        <taxon>Fungi incertae sedis</taxon>
        <taxon>Zoopagomycota</taxon>
        <taxon>Kickxellomycotina</taxon>
        <taxon>Harpellomycetes</taxon>
        <taxon>Harpellales</taxon>
        <taxon>Legeriomycetaceae</taxon>
        <taxon>Smittium</taxon>
    </lineage>
</organism>
<gene>
    <name evidence="1" type="ORF">AYI69_g2822</name>
</gene>
<evidence type="ECO:0000313" key="2">
    <source>
        <dbReference type="Proteomes" id="UP000187429"/>
    </source>
</evidence>
<keyword evidence="2" id="KW-1185">Reference proteome</keyword>
<accession>A0A1R1YLC2</accession>